<keyword evidence="7 8" id="KW-0472">Membrane</keyword>
<evidence type="ECO:0000313" key="11">
    <source>
        <dbReference type="Proteomes" id="UP000267448"/>
    </source>
</evidence>
<feature type="transmembrane region" description="Helical" evidence="8">
    <location>
        <begin position="193"/>
        <end position="210"/>
    </location>
</feature>
<feature type="transmembrane region" description="Helical" evidence="8">
    <location>
        <begin position="300"/>
        <end position="325"/>
    </location>
</feature>
<keyword evidence="4 8" id="KW-0812">Transmembrane</keyword>
<dbReference type="InterPro" id="IPR006667">
    <property type="entry name" value="SLC41_membr_dom"/>
</dbReference>
<evidence type="ECO:0000256" key="6">
    <source>
        <dbReference type="ARBA" id="ARBA00022989"/>
    </source>
</evidence>
<comment type="subcellular location">
    <subcellularLocation>
        <location evidence="1">Membrane</location>
        <topology evidence="1">Multi-pass membrane protein</topology>
    </subcellularLocation>
</comment>
<evidence type="ECO:0000256" key="4">
    <source>
        <dbReference type="ARBA" id="ARBA00022692"/>
    </source>
</evidence>
<dbReference type="PANTHER" id="PTHR41394">
    <property type="entry name" value="MAGNESIUM TRANSPORTER MGTE"/>
    <property type="match status" value="1"/>
</dbReference>
<dbReference type="GO" id="GO:0008324">
    <property type="term" value="F:monoatomic cation transmembrane transporter activity"/>
    <property type="evidence" value="ECO:0007669"/>
    <property type="project" value="InterPro"/>
</dbReference>
<dbReference type="Gene3D" id="1.10.357.20">
    <property type="entry name" value="SLC41 divalent cation transporters, integral membrane domain"/>
    <property type="match status" value="1"/>
</dbReference>
<evidence type="ECO:0000313" key="10">
    <source>
        <dbReference type="EMBL" id="RTR36506.1"/>
    </source>
</evidence>
<sequence>MHYFHIYKCLPKAEQDVIYRVMPACFKSDMEKINAEAHPVIAVAAISPQLCFTGDMRVGEAIDKILLACDSFDGRVVFVIDEQGCYRFTLELHQLLKHEQSTLLADIAHCVEPCHVSTDREMAVTQLHLSDYDHLPLVDLWGKPVGVLYAKEAMSVLRQEQTQDVEMLMGIQGDHDDTPYMQTTVLEHVKKRIFWIVGLSAVGILSGMVIQSYDDAIMALTILALYMPMVADTGGNAGSQAATVIVRSMALGELKLKNWCDVLWKELRVSLFIGFGLACVSFAKVYFLSHSAYLPGNITLSMLGSAIALALFIQVVTATVIGAALPLVAKLCRQDPAVIASPAITTIVDVTGLLIYFYVTSLILLN</sequence>
<dbReference type="InterPro" id="IPR036739">
    <property type="entry name" value="SLC41_membr_dom_sf"/>
</dbReference>
<gene>
    <name evidence="10" type="ORF">EKG38_23785</name>
</gene>
<dbReference type="Proteomes" id="UP000267448">
    <property type="component" value="Unassembled WGS sequence"/>
</dbReference>
<accession>A0A3S0INR4</accession>
<feature type="transmembrane region" description="Helical" evidence="8">
    <location>
        <begin position="337"/>
        <end position="359"/>
    </location>
</feature>
<dbReference type="SUPFAM" id="SSF54631">
    <property type="entry name" value="CBS-domain pair"/>
    <property type="match status" value="1"/>
</dbReference>
<keyword evidence="5" id="KW-0460">Magnesium</keyword>
<dbReference type="PANTHER" id="PTHR41394:SF8">
    <property type="entry name" value="MAGNESIUM TRANSPORTER MGTE"/>
    <property type="match status" value="1"/>
</dbReference>
<feature type="domain" description="SLC41A/MgtE integral membrane" evidence="9">
    <location>
        <begin position="227"/>
        <end position="359"/>
    </location>
</feature>
<dbReference type="Pfam" id="PF01769">
    <property type="entry name" value="MgtE"/>
    <property type="match status" value="1"/>
</dbReference>
<evidence type="ECO:0000256" key="3">
    <source>
        <dbReference type="ARBA" id="ARBA00022448"/>
    </source>
</evidence>
<evidence type="ECO:0000256" key="8">
    <source>
        <dbReference type="SAM" id="Phobius"/>
    </source>
</evidence>
<dbReference type="InterPro" id="IPR046342">
    <property type="entry name" value="CBS_dom_sf"/>
</dbReference>
<reference evidence="10 11" key="1">
    <citation type="submission" date="2018-12" db="EMBL/GenBank/DDBJ databases">
        <authorList>
            <person name="Yu L."/>
        </authorList>
    </citation>
    <scope>NUCLEOTIDE SEQUENCE [LARGE SCALE GENOMIC DNA]</scope>
    <source>
        <strain evidence="10 11">HAW-EB2</strain>
    </source>
</reference>
<name>A0A3S0INR4_9GAMM</name>
<evidence type="ECO:0000256" key="7">
    <source>
        <dbReference type="ARBA" id="ARBA00023136"/>
    </source>
</evidence>
<feature type="transmembrane region" description="Helical" evidence="8">
    <location>
        <begin position="267"/>
        <end position="288"/>
    </location>
</feature>
<protein>
    <submittedName>
        <fullName evidence="10">Magnesium transporter</fullName>
    </submittedName>
</protein>
<keyword evidence="3" id="KW-0813">Transport</keyword>
<evidence type="ECO:0000259" key="9">
    <source>
        <dbReference type="Pfam" id="PF01769"/>
    </source>
</evidence>
<dbReference type="GO" id="GO:0016020">
    <property type="term" value="C:membrane"/>
    <property type="evidence" value="ECO:0007669"/>
    <property type="project" value="UniProtKB-SubCell"/>
</dbReference>
<evidence type="ECO:0000256" key="5">
    <source>
        <dbReference type="ARBA" id="ARBA00022842"/>
    </source>
</evidence>
<dbReference type="OrthoDB" id="9790355at2"/>
<comment type="caution">
    <text evidence="10">The sequence shown here is derived from an EMBL/GenBank/DDBJ whole genome shotgun (WGS) entry which is preliminary data.</text>
</comment>
<evidence type="ECO:0000256" key="1">
    <source>
        <dbReference type="ARBA" id="ARBA00004141"/>
    </source>
</evidence>
<dbReference type="EMBL" id="RXNU01000024">
    <property type="protein sequence ID" value="RTR36506.1"/>
    <property type="molecule type" value="Genomic_DNA"/>
</dbReference>
<evidence type="ECO:0000256" key="2">
    <source>
        <dbReference type="ARBA" id="ARBA00009749"/>
    </source>
</evidence>
<proteinExistence type="inferred from homology"/>
<keyword evidence="11" id="KW-1185">Reference proteome</keyword>
<keyword evidence="6 8" id="KW-1133">Transmembrane helix</keyword>
<organism evidence="10 11">
    <name type="scientific">Shewanella canadensis</name>
    <dbReference type="NCBI Taxonomy" id="271096"/>
    <lineage>
        <taxon>Bacteria</taxon>
        <taxon>Pseudomonadati</taxon>
        <taxon>Pseudomonadota</taxon>
        <taxon>Gammaproteobacteria</taxon>
        <taxon>Alteromonadales</taxon>
        <taxon>Shewanellaceae</taxon>
        <taxon>Shewanella</taxon>
    </lineage>
</organism>
<dbReference type="AlphaFoldDB" id="A0A3S0INR4"/>
<dbReference type="SUPFAM" id="SSF161093">
    <property type="entry name" value="MgtE membrane domain-like"/>
    <property type="match status" value="1"/>
</dbReference>
<dbReference type="Gene3D" id="3.10.580.10">
    <property type="entry name" value="CBS-domain"/>
    <property type="match status" value="1"/>
</dbReference>
<comment type="similarity">
    <text evidence="2">Belongs to the SLC41A transporter family.</text>
</comment>